<dbReference type="Pfam" id="PF03948">
    <property type="entry name" value="Ribosomal_L9_C"/>
    <property type="match status" value="1"/>
</dbReference>
<dbReference type="InterPro" id="IPR036791">
    <property type="entry name" value="Ribosomal_bL9_C_sf"/>
</dbReference>
<organism evidence="10 11">
    <name type="scientific">[Phormidium ambiguum] IAM M-71</name>
    <dbReference type="NCBI Taxonomy" id="454136"/>
    <lineage>
        <taxon>Bacteria</taxon>
        <taxon>Bacillati</taxon>
        <taxon>Cyanobacteriota</taxon>
        <taxon>Cyanophyceae</taxon>
        <taxon>Oscillatoriophycideae</taxon>
        <taxon>Aerosakkonematales</taxon>
        <taxon>Aerosakkonemataceae</taxon>
        <taxon>Floridanema</taxon>
    </lineage>
</organism>
<dbReference type="GO" id="GO:0006412">
    <property type="term" value="P:translation"/>
    <property type="evidence" value="ECO:0007669"/>
    <property type="project" value="UniProtKB-UniRule"/>
</dbReference>
<dbReference type="InterPro" id="IPR009027">
    <property type="entry name" value="Ribosomal_bL9/RNase_H1_N"/>
</dbReference>
<comment type="caution">
    <text evidence="10">The sequence shown here is derived from an EMBL/GenBank/DDBJ whole genome shotgun (WGS) entry which is preliminary data.</text>
</comment>
<dbReference type="PANTHER" id="PTHR21368">
    <property type="entry name" value="50S RIBOSOMAL PROTEIN L9"/>
    <property type="match status" value="1"/>
</dbReference>
<feature type="domain" description="Ribosomal protein L9" evidence="9">
    <location>
        <begin position="17"/>
        <end position="44"/>
    </location>
</feature>
<comment type="function">
    <text evidence="7">Binds to the 23S rRNA.</text>
</comment>
<evidence type="ECO:0000256" key="5">
    <source>
        <dbReference type="ARBA" id="ARBA00023274"/>
    </source>
</evidence>
<evidence type="ECO:0000259" key="9">
    <source>
        <dbReference type="PROSITE" id="PS00651"/>
    </source>
</evidence>
<keyword evidence="5 7" id="KW-0687">Ribonucleoprotein</keyword>
<keyword evidence="3 7" id="KW-0694">RNA-binding</keyword>
<dbReference type="FunFam" id="3.40.5.10:FF:000003">
    <property type="entry name" value="50S ribosomal protein L9"/>
    <property type="match status" value="1"/>
</dbReference>
<dbReference type="Gene3D" id="3.40.5.10">
    <property type="entry name" value="Ribosomal protein L9, N-terminal domain"/>
    <property type="match status" value="1"/>
</dbReference>
<dbReference type="InterPro" id="IPR020070">
    <property type="entry name" value="Ribosomal_bL9_N"/>
</dbReference>
<evidence type="ECO:0000256" key="2">
    <source>
        <dbReference type="ARBA" id="ARBA00022730"/>
    </source>
</evidence>
<evidence type="ECO:0000256" key="1">
    <source>
        <dbReference type="ARBA" id="ARBA00010605"/>
    </source>
</evidence>
<dbReference type="STRING" id="454136.NIES2119_07260"/>
<name>A0A1U7INS6_9CYAN</name>
<feature type="coiled-coil region" evidence="8">
    <location>
        <begin position="48"/>
        <end position="75"/>
    </location>
</feature>
<protein>
    <recommendedName>
        <fullName evidence="6 7">Large ribosomal subunit protein bL9</fullName>
    </recommendedName>
</protein>
<dbReference type="HAMAP" id="MF_00503">
    <property type="entry name" value="Ribosomal_bL9"/>
    <property type="match status" value="1"/>
</dbReference>
<reference evidence="10 11" key="1">
    <citation type="submission" date="2016-11" db="EMBL/GenBank/DDBJ databases">
        <title>Draft Genome Sequences of Nine Cyanobacterial Strains from Diverse Habitats.</title>
        <authorList>
            <person name="Zhu T."/>
            <person name="Hou S."/>
            <person name="Lu X."/>
            <person name="Hess W.R."/>
        </authorList>
    </citation>
    <scope>NUCLEOTIDE SEQUENCE [LARGE SCALE GENOMIC DNA]</scope>
    <source>
        <strain evidence="10 11">IAM M-71</strain>
    </source>
</reference>
<dbReference type="GO" id="GO:0019843">
    <property type="term" value="F:rRNA binding"/>
    <property type="evidence" value="ECO:0007669"/>
    <property type="project" value="UniProtKB-UniRule"/>
</dbReference>
<dbReference type="NCBIfam" id="TIGR00158">
    <property type="entry name" value="L9"/>
    <property type="match status" value="1"/>
</dbReference>
<dbReference type="AlphaFoldDB" id="A0A1U7INS6"/>
<dbReference type="InterPro" id="IPR020069">
    <property type="entry name" value="Ribosomal_bL9_C"/>
</dbReference>
<evidence type="ECO:0000256" key="8">
    <source>
        <dbReference type="SAM" id="Coils"/>
    </source>
</evidence>
<dbReference type="GO" id="GO:0003735">
    <property type="term" value="F:structural constituent of ribosome"/>
    <property type="evidence" value="ECO:0007669"/>
    <property type="project" value="InterPro"/>
</dbReference>
<accession>A0A1U7INS6</accession>
<dbReference type="InterPro" id="IPR020594">
    <property type="entry name" value="Ribosomal_bL9_bac/chp"/>
</dbReference>
<dbReference type="Pfam" id="PF01281">
    <property type="entry name" value="Ribosomal_L9_N"/>
    <property type="match status" value="1"/>
</dbReference>
<dbReference type="PROSITE" id="PS00651">
    <property type="entry name" value="RIBOSOMAL_L9"/>
    <property type="match status" value="1"/>
</dbReference>
<dbReference type="SUPFAM" id="SSF55653">
    <property type="entry name" value="Ribosomal protein L9 C-domain"/>
    <property type="match status" value="1"/>
</dbReference>
<evidence type="ECO:0000256" key="3">
    <source>
        <dbReference type="ARBA" id="ARBA00022884"/>
    </source>
</evidence>
<keyword evidence="4 7" id="KW-0689">Ribosomal protein</keyword>
<proteinExistence type="inferred from homology"/>
<dbReference type="Proteomes" id="UP000185860">
    <property type="component" value="Unassembled WGS sequence"/>
</dbReference>
<comment type="similarity">
    <text evidence="1 7">Belongs to the bacterial ribosomal protein bL9 family.</text>
</comment>
<dbReference type="GO" id="GO:1990904">
    <property type="term" value="C:ribonucleoprotein complex"/>
    <property type="evidence" value="ECO:0007669"/>
    <property type="project" value="UniProtKB-KW"/>
</dbReference>
<evidence type="ECO:0000256" key="4">
    <source>
        <dbReference type="ARBA" id="ARBA00022980"/>
    </source>
</evidence>
<sequence>MSKRVQLVLLQDVNKLGRSGDVVDVAPGYARNFLIPKQFATHVTPGILKQVERRREQERQRLAELKEQAAAIKTAIQNVGNFTVRKQVGEGDAIFGTVTNQEVAEVIQQVTGHEIDRRGITLPEIRKTGTYKAEVKLHPEVSAQVDIIVLATAS</sequence>
<dbReference type="InterPro" id="IPR036935">
    <property type="entry name" value="Ribosomal_bL9_N_sf"/>
</dbReference>
<dbReference type="GO" id="GO:0005840">
    <property type="term" value="C:ribosome"/>
    <property type="evidence" value="ECO:0007669"/>
    <property type="project" value="UniProtKB-KW"/>
</dbReference>
<evidence type="ECO:0000313" key="11">
    <source>
        <dbReference type="Proteomes" id="UP000185860"/>
    </source>
</evidence>
<dbReference type="OrthoDB" id="9788336at2"/>
<dbReference type="Gene3D" id="3.10.430.100">
    <property type="entry name" value="Ribosomal protein L9, C-terminal domain"/>
    <property type="match status" value="1"/>
</dbReference>
<dbReference type="InterPro" id="IPR000244">
    <property type="entry name" value="Ribosomal_bL9"/>
</dbReference>
<gene>
    <name evidence="7" type="primary">rplI</name>
    <name evidence="7" type="synonym">rpl9</name>
    <name evidence="10" type="ORF">NIES2119_07260</name>
</gene>
<evidence type="ECO:0000313" key="10">
    <source>
        <dbReference type="EMBL" id="OKH38933.1"/>
    </source>
</evidence>
<dbReference type="SUPFAM" id="SSF55658">
    <property type="entry name" value="L9 N-domain-like"/>
    <property type="match status" value="1"/>
</dbReference>
<evidence type="ECO:0000256" key="6">
    <source>
        <dbReference type="ARBA" id="ARBA00035292"/>
    </source>
</evidence>
<evidence type="ECO:0000256" key="7">
    <source>
        <dbReference type="HAMAP-Rule" id="MF_00503"/>
    </source>
</evidence>
<keyword evidence="2 7" id="KW-0699">rRNA-binding</keyword>
<dbReference type="EMBL" id="MRCE01000006">
    <property type="protein sequence ID" value="OKH38933.1"/>
    <property type="molecule type" value="Genomic_DNA"/>
</dbReference>
<dbReference type="RefSeq" id="WP_073592795.1">
    <property type="nucleotide sequence ID" value="NZ_MRCE01000006.1"/>
</dbReference>
<keyword evidence="8" id="KW-0175">Coiled coil</keyword>